<keyword evidence="3" id="KW-1185">Reference proteome</keyword>
<comment type="caution">
    <text evidence="2">The sequence shown here is derived from an EMBL/GenBank/DDBJ whole genome shotgun (WGS) entry which is preliminary data.</text>
</comment>
<sequence length="299" mass="30599">MAAVAGLFRSVPDGLRGLDLGDTPPAAAYRAVGGGGGDAAVYELSLTEASRAVERRELSPVELTESVLGRIAAVDARLCAYVTVTADAALRAARQAGSEIAARRWRGPPHGAPMALKDMIDAAGVPTTASSRVREGHVAKQDSAVAARLAEAGAVLPGKTHTHEFAYGLITPQTHNAWDPGRIAGGSSGGSAVAVAAGAATFALGTDTGGSMRVPAAFNGMVGLKPTYGLVPRHGVTSLSWSLGHVGPITRTVRDAALVPAAVAGHDPRDPASLATPLPDLRREDSAADLKGVRRRFSW</sequence>
<protein>
    <recommendedName>
        <fullName evidence="1">Amidase domain-containing protein</fullName>
    </recommendedName>
</protein>
<evidence type="ECO:0000313" key="3">
    <source>
        <dbReference type="Proteomes" id="UP001499884"/>
    </source>
</evidence>
<dbReference type="InterPro" id="IPR036928">
    <property type="entry name" value="AS_sf"/>
</dbReference>
<dbReference type="EMBL" id="BAABEP010000035">
    <property type="protein sequence ID" value="GAA3742770.1"/>
    <property type="molecule type" value="Genomic_DNA"/>
</dbReference>
<reference evidence="3" key="1">
    <citation type="journal article" date="2019" name="Int. J. Syst. Evol. Microbiol.">
        <title>The Global Catalogue of Microorganisms (GCM) 10K type strain sequencing project: providing services to taxonomists for standard genome sequencing and annotation.</title>
        <authorList>
            <consortium name="The Broad Institute Genomics Platform"/>
            <consortium name="The Broad Institute Genome Sequencing Center for Infectious Disease"/>
            <person name="Wu L."/>
            <person name="Ma J."/>
        </authorList>
    </citation>
    <scope>NUCLEOTIDE SEQUENCE [LARGE SCALE GENOMIC DNA]</scope>
    <source>
        <strain evidence="3">JCM 30846</strain>
    </source>
</reference>
<gene>
    <name evidence="2" type="ORF">GCM10023082_44530</name>
</gene>
<dbReference type="Pfam" id="PF01425">
    <property type="entry name" value="Amidase"/>
    <property type="match status" value="1"/>
</dbReference>
<dbReference type="SUPFAM" id="SSF75304">
    <property type="entry name" value="Amidase signature (AS) enzymes"/>
    <property type="match status" value="1"/>
</dbReference>
<evidence type="ECO:0000259" key="1">
    <source>
        <dbReference type="Pfam" id="PF01425"/>
    </source>
</evidence>
<dbReference type="Gene3D" id="3.90.1300.10">
    <property type="entry name" value="Amidase signature (AS) domain"/>
    <property type="match status" value="1"/>
</dbReference>
<dbReference type="PANTHER" id="PTHR11895">
    <property type="entry name" value="TRANSAMIDASE"/>
    <property type="match status" value="1"/>
</dbReference>
<feature type="domain" description="Amidase" evidence="1">
    <location>
        <begin position="62"/>
        <end position="282"/>
    </location>
</feature>
<proteinExistence type="predicted"/>
<dbReference type="InterPro" id="IPR023631">
    <property type="entry name" value="Amidase_dom"/>
</dbReference>
<accession>A0ABP7FNV4</accession>
<dbReference type="InterPro" id="IPR000120">
    <property type="entry name" value="Amidase"/>
</dbReference>
<name>A0ABP7FNV4_9ACTN</name>
<dbReference type="Proteomes" id="UP001499884">
    <property type="component" value="Unassembled WGS sequence"/>
</dbReference>
<dbReference type="PROSITE" id="PS00571">
    <property type="entry name" value="AMIDASES"/>
    <property type="match status" value="1"/>
</dbReference>
<organism evidence="2 3">
    <name type="scientific">Streptomyces tremellae</name>
    <dbReference type="NCBI Taxonomy" id="1124239"/>
    <lineage>
        <taxon>Bacteria</taxon>
        <taxon>Bacillati</taxon>
        <taxon>Actinomycetota</taxon>
        <taxon>Actinomycetes</taxon>
        <taxon>Kitasatosporales</taxon>
        <taxon>Streptomycetaceae</taxon>
        <taxon>Streptomyces</taxon>
    </lineage>
</organism>
<dbReference type="InterPro" id="IPR020556">
    <property type="entry name" value="Amidase_CS"/>
</dbReference>
<dbReference type="PANTHER" id="PTHR11895:SF176">
    <property type="entry name" value="AMIDASE AMID-RELATED"/>
    <property type="match status" value="1"/>
</dbReference>
<evidence type="ECO:0000313" key="2">
    <source>
        <dbReference type="EMBL" id="GAA3742770.1"/>
    </source>
</evidence>